<dbReference type="GO" id="GO:0003677">
    <property type="term" value="F:DNA binding"/>
    <property type="evidence" value="ECO:0007669"/>
    <property type="project" value="UniProtKB-KW"/>
</dbReference>
<dbReference type="SMART" id="SM00895">
    <property type="entry name" value="FCD"/>
    <property type="match status" value="1"/>
</dbReference>
<keyword evidence="3" id="KW-0804">Transcription</keyword>
<dbReference type="GO" id="GO:0003700">
    <property type="term" value="F:DNA-binding transcription factor activity"/>
    <property type="evidence" value="ECO:0007669"/>
    <property type="project" value="InterPro"/>
</dbReference>
<reference evidence="6 7" key="1">
    <citation type="submission" date="2020-10" db="EMBL/GenBank/DDBJ databases">
        <title>Complete genome sequence of Paludibaculum fermentans P105T, a facultatively anaerobic acidobacterium capable of dissimilatory Fe(III) reduction.</title>
        <authorList>
            <person name="Dedysh S.N."/>
            <person name="Beletsky A.V."/>
            <person name="Kulichevskaya I.S."/>
            <person name="Mardanov A.V."/>
            <person name="Ravin N.V."/>
        </authorList>
    </citation>
    <scope>NUCLEOTIDE SEQUENCE [LARGE SCALE GENOMIC DNA]</scope>
    <source>
        <strain evidence="6 7">P105</strain>
    </source>
</reference>
<proteinExistence type="predicted"/>
<dbReference type="Gene3D" id="1.20.120.530">
    <property type="entry name" value="GntR ligand-binding domain-like"/>
    <property type="match status" value="1"/>
</dbReference>
<keyword evidence="7" id="KW-1185">Reference proteome</keyword>
<accession>A0A7S7NV16</accession>
<evidence type="ECO:0000313" key="7">
    <source>
        <dbReference type="Proteomes" id="UP000593892"/>
    </source>
</evidence>
<feature type="domain" description="HTH gntR-type" evidence="5">
    <location>
        <begin position="14"/>
        <end position="81"/>
    </location>
</feature>
<sequence length="244" mass="27971">MGTLRSPQLKEDIAGLADRAYRYILDQILRGDAPMGAEINRRKIAAELNMSLLPVSEALKRLEQELLVESGRRVGTRVRIPSPQEIRGFCIVREALETQAARLFATHARHKDRQQLNQLAAELDALYEQNAELGEDADNAFLHELRLCHMRFHLSIADGAGCPYLQQQVEKNQHLVFNCFYDKLFGPRRLPREWHLSLAVAINSGDIDEADRATRTHVRHHLDEILYSLEPYLSLDRQRIVSTE</sequence>
<dbReference type="EMBL" id="CP063849">
    <property type="protein sequence ID" value="QOY90335.1"/>
    <property type="molecule type" value="Genomic_DNA"/>
</dbReference>
<dbReference type="RefSeq" id="WP_194452000.1">
    <property type="nucleotide sequence ID" value="NZ_CP063849.1"/>
</dbReference>
<evidence type="ECO:0000256" key="3">
    <source>
        <dbReference type="ARBA" id="ARBA00023163"/>
    </source>
</evidence>
<keyword evidence="2" id="KW-0238">DNA-binding</keyword>
<dbReference type="Proteomes" id="UP000593892">
    <property type="component" value="Chromosome"/>
</dbReference>
<evidence type="ECO:0000313" key="6">
    <source>
        <dbReference type="EMBL" id="QOY90335.1"/>
    </source>
</evidence>
<dbReference type="SUPFAM" id="SSF46785">
    <property type="entry name" value="Winged helix' DNA-binding domain"/>
    <property type="match status" value="1"/>
</dbReference>
<dbReference type="SUPFAM" id="SSF48008">
    <property type="entry name" value="GntR ligand-binding domain-like"/>
    <property type="match status" value="1"/>
</dbReference>
<evidence type="ECO:0000259" key="5">
    <source>
        <dbReference type="PROSITE" id="PS50949"/>
    </source>
</evidence>
<evidence type="ECO:0000256" key="2">
    <source>
        <dbReference type="ARBA" id="ARBA00023125"/>
    </source>
</evidence>
<dbReference type="Pfam" id="PF07729">
    <property type="entry name" value="FCD"/>
    <property type="match status" value="1"/>
</dbReference>
<name>A0A7S7NV16_PALFE</name>
<organism evidence="6 7">
    <name type="scientific">Paludibaculum fermentans</name>
    <dbReference type="NCBI Taxonomy" id="1473598"/>
    <lineage>
        <taxon>Bacteria</taxon>
        <taxon>Pseudomonadati</taxon>
        <taxon>Acidobacteriota</taxon>
        <taxon>Terriglobia</taxon>
        <taxon>Bryobacterales</taxon>
        <taxon>Bryobacteraceae</taxon>
        <taxon>Paludibaculum</taxon>
    </lineage>
</organism>
<evidence type="ECO:0000256" key="1">
    <source>
        <dbReference type="ARBA" id="ARBA00023015"/>
    </source>
</evidence>
<keyword evidence="4" id="KW-0175">Coiled coil</keyword>
<feature type="coiled-coil region" evidence="4">
    <location>
        <begin position="109"/>
        <end position="136"/>
    </location>
</feature>
<dbReference type="AlphaFoldDB" id="A0A7S7NV16"/>
<evidence type="ECO:0000256" key="4">
    <source>
        <dbReference type="SAM" id="Coils"/>
    </source>
</evidence>
<keyword evidence="1" id="KW-0805">Transcription regulation</keyword>
<dbReference type="Gene3D" id="1.10.10.10">
    <property type="entry name" value="Winged helix-like DNA-binding domain superfamily/Winged helix DNA-binding domain"/>
    <property type="match status" value="1"/>
</dbReference>
<dbReference type="InterPro" id="IPR011711">
    <property type="entry name" value="GntR_C"/>
</dbReference>
<dbReference type="Pfam" id="PF00392">
    <property type="entry name" value="GntR"/>
    <property type="match status" value="1"/>
</dbReference>
<dbReference type="PANTHER" id="PTHR43537:SF49">
    <property type="entry name" value="TRANSCRIPTIONAL REGULATORY PROTEIN"/>
    <property type="match status" value="1"/>
</dbReference>
<gene>
    <name evidence="6" type="ORF">IRI77_10375</name>
</gene>
<dbReference type="InterPro" id="IPR036390">
    <property type="entry name" value="WH_DNA-bd_sf"/>
</dbReference>
<dbReference type="PROSITE" id="PS50949">
    <property type="entry name" value="HTH_GNTR"/>
    <property type="match status" value="1"/>
</dbReference>
<dbReference type="InterPro" id="IPR000524">
    <property type="entry name" value="Tscrpt_reg_HTH_GntR"/>
</dbReference>
<dbReference type="SMART" id="SM00345">
    <property type="entry name" value="HTH_GNTR"/>
    <property type="match status" value="1"/>
</dbReference>
<dbReference type="InterPro" id="IPR008920">
    <property type="entry name" value="TF_FadR/GntR_C"/>
</dbReference>
<dbReference type="PANTHER" id="PTHR43537">
    <property type="entry name" value="TRANSCRIPTIONAL REGULATOR, GNTR FAMILY"/>
    <property type="match status" value="1"/>
</dbReference>
<dbReference type="KEGG" id="pfer:IRI77_10375"/>
<dbReference type="InterPro" id="IPR036388">
    <property type="entry name" value="WH-like_DNA-bd_sf"/>
</dbReference>
<protein>
    <submittedName>
        <fullName evidence="6">GntR family transcriptional regulator</fullName>
    </submittedName>
</protein>